<feature type="signal peptide" evidence="2">
    <location>
        <begin position="1"/>
        <end position="18"/>
    </location>
</feature>
<keyword evidence="4" id="KW-1185">Reference proteome</keyword>
<sequence>MKCIVLLFFLSLLSLDMALRREPPREERRTREGRPGKGRMEERRTGVLETPGFGSKDRGSFRDNRHIPGFGSKDRGSFRDNRNIPGFGSKDRGSFRDNRNIPGFGSKHRGPFRDSRNIPHGMDRMTIGRTSGHHAMERGRENFGDRQLIKGKYSGRTNQNSGRLGPTGAALAAAAVLTKRLEKPIEKAVKLGYIHPRS</sequence>
<feature type="compositionally biased region" description="Basic and acidic residues" evidence="1">
    <location>
        <begin position="55"/>
        <end position="82"/>
    </location>
</feature>
<evidence type="ECO:0000313" key="4">
    <source>
        <dbReference type="Proteomes" id="UP001176961"/>
    </source>
</evidence>
<evidence type="ECO:0000256" key="1">
    <source>
        <dbReference type="SAM" id="MobiDB-lite"/>
    </source>
</evidence>
<protein>
    <submittedName>
        <fullName evidence="3">Uncharacterized protein</fullName>
    </submittedName>
</protein>
<accession>A0AA36DL96</accession>
<reference evidence="3" key="1">
    <citation type="submission" date="2023-07" db="EMBL/GenBank/DDBJ databases">
        <authorList>
            <consortium name="CYATHOMIX"/>
        </authorList>
    </citation>
    <scope>NUCLEOTIDE SEQUENCE</scope>
    <source>
        <strain evidence="3">N/A</strain>
    </source>
</reference>
<evidence type="ECO:0000313" key="3">
    <source>
        <dbReference type="EMBL" id="CAJ0588629.1"/>
    </source>
</evidence>
<dbReference type="AlphaFoldDB" id="A0AA36DL96"/>
<evidence type="ECO:0000256" key="2">
    <source>
        <dbReference type="SAM" id="SignalP"/>
    </source>
</evidence>
<feature type="region of interest" description="Disordered" evidence="1">
    <location>
        <begin position="22"/>
        <end position="127"/>
    </location>
</feature>
<name>A0AA36DL96_CYLNA</name>
<keyword evidence="2" id="KW-0732">Signal</keyword>
<gene>
    <name evidence="3" type="ORF">CYNAS_LOCUS612</name>
</gene>
<feature type="compositionally biased region" description="Basic and acidic residues" evidence="1">
    <location>
        <begin position="89"/>
        <end position="99"/>
    </location>
</feature>
<dbReference type="EMBL" id="CATQJL010000001">
    <property type="protein sequence ID" value="CAJ0588629.1"/>
    <property type="molecule type" value="Genomic_DNA"/>
</dbReference>
<comment type="caution">
    <text evidence="3">The sequence shown here is derived from an EMBL/GenBank/DDBJ whole genome shotgun (WGS) entry which is preliminary data.</text>
</comment>
<feature type="compositionally biased region" description="Basic and acidic residues" evidence="1">
    <location>
        <begin position="22"/>
        <end position="46"/>
    </location>
</feature>
<feature type="chain" id="PRO_5041287570" evidence="2">
    <location>
        <begin position="19"/>
        <end position="198"/>
    </location>
</feature>
<organism evidence="3 4">
    <name type="scientific">Cylicocyclus nassatus</name>
    <name type="common">Nematode worm</name>
    <dbReference type="NCBI Taxonomy" id="53992"/>
    <lineage>
        <taxon>Eukaryota</taxon>
        <taxon>Metazoa</taxon>
        <taxon>Ecdysozoa</taxon>
        <taxon>Nematoda</taxon>
        <taxon>Chromadorea</taxon>
        <taxon>Rhabditida</taxon>
        <taxon>Rhabditina</taxon>
        <taxon>Rhabditomorpha</taxon>
        <taxon>Strongyloidea</taxon>
        <taxon>Strongylidae</taxon>
        <taxon>Cylicocyclus</taxon>
    </lineage>
</organism>
<proteinExistence type="predicted"/>
<feature type="compositionally biased region" description="Basic and acidic residues" evidence="1">
    <location>
        <begin position="111"/>
        <end position="123"/>
    </location>
</feature>
<dbReference type="Proteomes" id="UP001176961">
    <property type="component" value="Unassembled WGS sequence"/>
</dbReference>